<feature type="region of interest" description="Disordered" evidence="1">
    <location>
        <begin position="128"/>
        <end position="154"/>
    </location>
</feature>
<feature type="compositionally biased region" description="Basic and acidic residues" evidence="1">
    <location>
        <begin position="206"/>
        <end position="233"/>
    </location>
</feature>
<feature type="region of interest" description="Disordered" evidence="1">
    <location>
        <begin position="328"/>
        <end position="358"/>
    </location>
</feature>
<organism evidence="2 3">
    <name type="scientific">Marchantia polymorpha subsp. ruderalis</name>
    <dbReference type="NCBI Taxonomy" id="1480154"/>
    <lineage>
        <taxon>Eukaryota</taxon>
        <taxon>Viridiplantae</taxon>
        <taxon>Streptophyta</taxon>
        <taxon>Embryophyta</taxon>
        <taxon>Marchantiophyta</taxon>
        <taxon>Marchantiopsida</taxon>
        <taxon>Marchantiidae</taxon>
        <taxon>Marchantiales</taxon>
        <taxon>Marchantiaceae</taxon>
        <taxon>Marchantia</taxon>
    </lineage>
</organism>
<reference evidence="2" key="1">
    <citation type="submission" date="2016-03" db="EMBL/GenBank/DDBJ databases">
        <title>Mechanisms controlling the formation of the plant cell surface in tip-growing cells are functionally conserved among land plants.</title>
        <authorList>
            <person name="Honkanen S."/>
            <person name="Jones V.A."/>
            <person name="Morieri G."/>
            <person name="Champion C."/>
            <person name="Hetherington A.J."/>
            <person name="Kelly S."/>
            <person name="Saint-Marcoux D."/>
            <person name="Proust H."/>
            <person name="Prescott H."/>
            <person name="Dolan L."/>
        </authorList>
    </citation>
    <scope>NUCLEOTIDE SEQUENCE [LARGE SCALE GENOMIC DNA]</scope>
    <source>
        <tissue evidence="2">Whole gametophyte</tissue>
    </source>
</reference>
<name>A0A176VY93_MARPO</name>
<accession>A0A176VY93</accession>
<proteinExistence type="predicted"/>
<feature type="compositionally biased region" description="Basic and acidic residues" evidence="1">
    <location>
        <begin position="254"/>
        <end position="267"/>
    </location>
</feature>
<dbReference type="Proteomes" id="UP000077202">
    <property type="component" value="Unassembled WGS sequence"/>
</dbReference>
<gene>
    <name evidence="2" type="ORF">AXG93_1420s1150</name>
</gene>
<evidence type="ECO:0000313" key="3">
    <source>
        <dbReference type="Proteomes" id="UP000077202"/>
    </source>
</evidence>
<feature type="region of interest" description="Disordered" evidence="1">
    <location>
        <begin position="254"/>
        <end position="280"/>
    </location>
</feature>
<keyword evidence="3" id="KW-1185">Reference proteome</keyword>
<feature type="compositionally biased region" description="Basic and acidic residues" evidence="1">
    <location>
        <begin position="131"/>
        <end position="140"/>
    </location>
</feature>
<dbReference type="EMBL" id="LVLJ01002373">
    <property type="protein sequence ID" value="OAE25252.1"/>
    <property type="molecule type" value="Genomic_DNA"/>
</dbReference>
<sequence length="358" mass="38623">MHSDKPSTSPGSSRNSRRLGLYRFEANLESCLIQGAVDWKKLCSGAYGGLKDLQSVATRIAARREISGLSGGFVARESSWVAPVLGSGVPGAPSRVERRNSGLGKTKAEPIAVTEAWRIGGVRRMGITTRPGDRAAEHGVRSPLTNAEGSPEWIEEQRQDEFLRGSKRAAASKVEQVEEAVGGEGGASFEAADAETKSKLGMNSDDAVRETAGEFTRRSQSRSEEDPHPAVRVDYGAEMHHGIDEEVHRGLVADSEHPAGRVVKEDDPQFSQPEGEADEDVMTGVLGDWAVSKKEAQKDRTDKVHPYSADKLYSTDEALDKGQVAWEKGTTVESGAPKLVAEDHEKSEGVYGSFKPPL</sequence>
<evidence type="ECO:0000313" key="2">
    <source>
        <dbReference type="EMBL" id="OAE25252.1"/>
    </source>
</evidence>
<evidence type="ECO:0000256" key="1">
    <source>
        <dbReference type="SAM" id="MobiDB-lite"/>
    </source>
</evidence>
<comment type="caution">
    <text evidence="2">The sequence shown here is derived from an EMBL/GenBank/DDBJ whole genome shotgun (WGS) entry which is preliminary data.</text>
</comment>
<feature type="region of interest" description="Disordered" evidence="1">
    <location>
        <begin position="177"/>
        <end position="233"/>
    </location>
</feature>
<dbReference type="AlphaFoldDB" id="A0A176VY93"/>
<protein>
    <submittedName>
        <fullName evidence="2">Uncharacterized protein</fullName>
    </submittedName>
</protein>